<name>A0A640MYM1_BACAN</name>
<proteinExistence type="predicted"/>
<gene>
    <name evidence="1" type="ORF">LamDB_48470</name>
</gene>
<sequence length="49" mass="5806">MNNNQKLNTTNKLREENEKMKNLTNQDFKNIKGKLNYEHMANGKNILVK</sequence>
<protein>
    <submittedName>
        <fullName evidence="1">Uncharacterized protein</fullName>
    </submittedName>
</protein>
<comment type="caution">
    <text evidence="1">The sequence shown here is derived from an EMBL/GenBank/DDBJ whole genome shotgun (WGS) entry which is preliminary data.</text>
</comment>
<evidence type="ECO:0000313" key="1">
    <source>
        <dbReference type="EMBL" id="GEU18802.1"/>
    </source>
</evidence>
<organism evidence="1">
    <name type="scientific">Bacillus anthracis</name>
    <name type="common">anthrax bacterium</name>
    <dbReference type="NCBI Taxonomy" id="1392"/>
    <lineage>
        <taxon>Bacteria</taxon>
        <taxon>Bacillati</taxon>
        <taxon>Bacillota</taxon>
        <taxon>Bacilli</taxon>
        <taxon>Bacillales</taxon>
        <taxon>Bacillaceae</taxon>
        <taxon>Bacillus</taxon>
        <taxon>Bacillus cereus group</taxon>
    </lineage>
</organism>
<reference evidence="1" key="2">
    <citation type="submission" date="2019-12" db="EMBL/GenBank/DDBJ databases">
        <authorList>
            <person name="Hoang T.H.H."/>
            <person name="Okutani A."/>
        </authorList>
    </citation>
    <scope>NUCLEOTIDE SEQUENCE</scope>
    <source>
        <strain evidence="1">LamDB</strain>
    </source>
</reference>
<dbReference type="EMBL" id="BLEX01000010">
    <property type="protein sequence ID" value="GEU18802.1"/>
    <property type="molecule type" value="Genomic_DNA"/>
</dbReference>
<accession>A0A640MYM1</accession>
<reference evidence="1" key="1">
    <citation type="submission" date="2019-12" db="EMBL/GenBank/DDBJ databases">
        <title>Epidemiological and comparative genomic analysis of Bacillus anthracis isolated from northern Vietnam.</title>
        <authorList>
            <person name="Hoang T.T.H."/>
            <person name="Dang D.A."/>
            <person name="Pham M.H."/>
            <person name="Luong M.H."/>
            <person name="Tran N.D."/>
            <person name="Nguyen T.H."/>
            <person name="Nguyen T.T."/>
            <person name="Inoue S."/>
            <person name="Morikawa S."/>
            <person name="Okutani A."/>
        </authorList>
    </citation>
    <scope>NUCLEOTIDE SEQUENCE</scope>
    <source>
        <strain evidence="1">LamDB</strain>
    </source>
</reference>
<dbReference type="AlphaFoldDB" id="A0A640MYM1"/>